<evidence type="ECO:0000256" key="2">
    <source>
        <dbReference type="SAM" id="SignalP"/>
    </source>
</evidence>
<name>A0A7M2THN6_STRCW</name>
<reference evidence="3 4" key="1">
    <citation type="submission" date="2020-10" db="EMBL/GenBank/DDBJ databases">
        <title>Streptomyces chromofuscus complate genome analysis.</title>
        <authorList>
            <person name="Anwar N."/>
        </authorList>
    </citation>
    <scope>NUCLEOTIDE SEQUENCE [LARGE SCALE GENOMIC DNA]</scope>
    <source>
        <strain evidence="3 4">DSM 40273</strain>
    </source>
</reference>
<evidence type="ECO:0000313" key="4">
    <source>
        <dbReference type="Proteomes" id="UP000594008"/>
    </source>
</evidence>
<dbReference type="Proteomes" id="UP000594008">
    <property type="component" value="Chromosome"/>
</dbReference>
<accession>A0A7M2THN6</accession>
<gene>
    <name evidence="3" type="ORF">IPT68_15880</name>
</gene>
<dbReference type="KEGG" id="schf:IPT68_15880"/>
<protein>
    <recommendedName>
        <fullName evidence="5">Secreted protein</fullName>
    </recommendedName>
</protein>
<keyword evidence="2" id="KW-0732">Signal</keyword>
<feature type="chain" id="PRO_5030942287" description="Secreted protein" evidence="2">
    <location>
        <begin position="35"/>
        <end position="134"/>
    </location>
</feature>
<sequence>MRFSSRTKRLIGSAVAVASLGVAVPLAATGTAQADPNSGRVKVSGTVSCERFEDASPDAVTITPKGKTAKADQLPGEDVAESFSLTFTQVPKKGLSANAKVTCVDDDGDKHTFGKSFKITRPPGTTETQAFSLK</sequence>
<evidence type="ECO:0000313" key="3">
    <source>
        <dbReference type="EMBL" id="QOV47218.1"/>
    </source>
</evidence>
<evidence type="ECO:0000256" key="1">
    <source>
        <dbReference type="SAM" id="MobiDB-lite"/>
    </source>
</evidence>
<feature type="region of interest" description="Disordered" evidence="1">
    <location>
        <begin position="114"/>
        <end position="134"/>
    </location>
</feature>
<evidence type="ECO:0008006" key="5">
    <source>
        <dbReference type="Google" id="ProtNLM"/>
    </source>
</evidence>
<feature type="compositionally biased region" description="Polar residues" evidence="1">
    <location>
        <begin position="123"/>
        <end position="134"/>
    </location>
</feature>
<dbReference type="EMBL" id="CP063374">
    <property type="protein sequence ID" value="QOV47218.1"/>
    <property type="molecule type" value="Genomic_DNA"/>
</dbReference>
<keyword evidence="4" id="KW-1185">Reference proteome</keyword>
<dbReference type="AlphaFoldDB" id="A0A7M2THN6"/>
<feature type="signal peptide" evidence="2">
    <location>
        <begin position="1"/>
        <end position="34"/>
    </location>
</feature>
<proteinExistence type="predicted"/>
<organism evidence="3 4">
    <name type="scientific">Streptomyces chromofuscus</name>
    <dbReference type="NCBI Taxonomy" id="42881"/>
    <lineage>
        <taxon>Bacteria</taxon>
        <taxon>Bacillati</taxon>
        <taxon>Actinomycetota</taxon>
        <taxon>Actinomycetes</taxon>
        <taxon>Kitasatosporales</taxon>
        <taxon>Streptomycetaceae</taxon>
        <taxon>Streptomyces</taxon>
    </lineage>
</organism>
<dbReference type="RefSeq" id="WP_189700191.1">
    <property type="nucleotide sequence ID" value="NZ_BMTA01000017.1"/>
</dbReference>